<dbReference type="InterPro" id="IPR046357">
    <property type="entry name" value="PPIase_dom_sf"/>
</dbReference>
<sequence length="259" mass="28419">MSNQESKIYQRNSMKLTNTSICLLFVSALLLMGCNSNKVSSDAKLSTNIDSVSYSIGYQIGSRSLQKQGMTDVNPALIASGIKAAFEDGNGQLSDSTMQVVMRNYQMKAQRRAQQEKMEKGKEYAKKGEEFLAKNKKKEGVKTTDSGLQYKVLKEGSGVSPDTTDKVKVDYKGTLIDGTTFDSSYERGKPVTFPLNRVIPGWSEGLQQMKEGAKYKLWIPGELGYGLNPPPKSSIAPNQTLIFEVELLEVNPEGSGSSN</sequence>
<accession>A0A5D3YMF8</accession>
<keyword evidence="9" id="KW-1185">Reference proteome</keyword>
<dbReference type="Pfam" id="PF00254">
    <property type="entry name" value="FKBP_C"/>
    <property type="match status" value="1"/>
</dbReference>
<comment type="caution">
    <text evidence="8">The sequence shown here is derived from an EMBL/GenBank/DDBJ whole genome shotgun (WGS) entry which is preliminary data.</text>
</comment>
<keyword evidence="4 5" id="KW-0413">Isomerase</keyword>
<dbReference type="Proteomes" id="UP000324595">
    <property type="component" value="Unassembled WGS sequence"/>
</dbReference>
<evidence type="ECO:0000256" key="5">
    <source>
        <dbReference type="PROSITE-ProRule" id="PRU00277"/>
    </source>
</evidence>
<dbReference type="GO" id="GO:0006457">
    <property type="term" value="P:protein folding"/>
    <property type="evidence" value="ECO:0007669"/>
    <property type="project" value="InterPro"/>
</dbReference>
<evidence type="ECO:0000313" key="9">
    <source>
        <dbReference type="Proteomes" id="UP000324595"/>
    </source>
</evidence>
<evidence type="ECO:0000256" key="2">
    <source>
        <dbReference type="ARBA" id="ARBA00006577"/>
    </source>
</evidence>
<dbReference type="PROSITE" id="PS50059">
    <property type="entry name" value="FKBP_PPIASE"/>
    <property type="match status" value="1"/>
</dbReference>
<dbReference type="EC" id="5.2.1.8" evidence="6"/>
<comment type="catalytic activity">
    <reaction evidence="1 5 6">
        <text>[protein]-peptidylproline (omega=180) = [protein]-peptidylproline (omega=0)</text>
        <dbReference type="Rhea" id="RHEA:16237"/>
        <dbReference type="Rhea" id="RHEA-COMP:10747"/>
        <dbReference type="Rhea" id="RHEA-COMP:10748"/>
        <dbReference type="ChEBI" id="CHEBI:83833"/>
        <dbReference type="ChEBI" id="CHEBI:83834"/>
        <dbReference type="EC" id="5.2.1.8"/>
    </reaction>
</comment>
<dbReference type="EMBL" id="VNHY01000001">
    <property type="protein sequence ID" value="TYP95335.1"/>
    <property type="molecule type" value="Genomic_DNA"/>
</dbReference>
<evidence type="ECO:0000259" key="7">
    <source>
        <dbReference type="PROSITE" id="PS50059"/>
    </source>
</evidence>
<evidence type="ECO:0000256" key="4">
    <source>
        <dbReference type="ARBA" id="ARBA00023235"/>
    </source>
</evidence>
<dbReference type="PANTHER" id="PTHR43811:SF19">
    <property type="entry name" value="39 KDA FK506-BINDING NUCLEAR PROTEIN"/>
    <property type="match status" value="1"/>
</dbReference>
<dbReference type="PANTHER" id="PTHR43811">
    <property type="entry name" value="FKBP-TYPE PEPTIDYL-PROLYL CIS-TRANS ISOMERASE FKPA"/>
    <property type="match status" value="1"/>
</dbReference>
<name>A0A5D3YMF8_9BACT</name>
<reference evidence="8 9" key="1">
    <citation type="submission" date="2019-07" db="EMBL/GenBank/DDBJ databases">
        <title>Genomic Encyclopedia of Archaeal and Bacterial Type Strains, Phase II (KMG-II): from individual species to whole genera.</title>
        <authorList>
            <person name="Goeker M."/>
        </authorList>
    </citation>
    <scope>NUCLEOTIDE SEQUENCE [LARGE SCALE GENOMIC DNA]</scope>
    <source>
        <strain evidence="8 9">DSM 21935</strain>
    </source>
</reference>
<evidence type="ECO:0000256" key="6">
    <source>
        <dbReference type="RuleBase" id="RU003915"/>
    </source>
</evidence>
<dbReference type="FunFam" id="3.10.50.40:FF:000006">
    <property type="entry name" value="Peptidyl-prolyl cis-trans isomerase"/>
    <property type="match status" value="1"/>
</dbReference>
<keyword evidence="3 5" id="KW-0697">Rotamase</keyword>
<dbReference type="AlphaFoldDB" id="A0A5D3YMF8"/>
<dbReference type="PROSITE" id="PS51257">
    <property type="entry name" value="PROKAR_LIPOPROTEIN"/>
    <property type="match status" value="1"/>
</dbReference>
<feature type="domain" description="PPIase FKBP-type" evidence="7">
    <location>
        <begin position="164"/>
        <end position="251"/>
    </location>
</feature>
<comment type="similarity">
    <text evidence="2 6">Belongs to the FKBP-type PPIase family.</text>
</comment>
<evidence type="ECO:0000256" key="1">
    <source>
        <dbReference type="ARBA" id="ARBA00000971"/>
    </source>
</evidence>
<proteinExistence type="inferred from homology"/>
<dbReference type="SUPFAM" id="SSF54534">
    <property type="entry name" value="FKBP-like"/>
    <property type="match status" value="1"/>
</dbReference>
<dbReference type="Gene3D" id="1.10.287.460">
    <property type="entry name" value="Peptidyl-prolyl cis-trans isomerase, FKBP-type, N-terminal domain"/>
    <property type="match status" value="1"/>
</dbReference>
<protein>
    <recommendedName>
        <fullName evidence="6">Peptidyl-prolyl cis-trans isomerase</fullName>
        <ecNumber evidence="6">5.2.1.8</ecNumber>
    </recommendedName>
</protein>
<organism evidence="8 9">
    <name type="scientific">Fodinibius salinus</name>
    <dbReference type="NCBI Taxonomy" id="860790"/>
    <lineage>
        <taxon>Bacteria</taxon>
        <taxon>Pseudomonadati</taxon>
        <taxon>Balneolota</taxon>
        <taxon>Balneolia</taxon>
        <taxon>Balneolales</taxon>
        <taxon>Balneolaceae</taxon>
        <taxon>Fodinibius</taxon>
    </lineage>
</organism>
<dbReference type="Pfam" id="PF01346">
    <property type="entry name" value="FKBP_N"/>
    <property type="match status" value="1"/>
</dbReference>
<gene>
    <name evidence="8" type="ORF">LX73_0635</name>
</gene>
<dbReference type="InterPro" id="IPR000774">
    <property type="entry name" value="PPIase_FKBP_N"/>
</dbReference>
<dbReference type="InterPro" id="IPR001179">
    <property type="entry name" value="PPIase_FKBP_dom"/>
</dbReference>
<dbReference type="GO" id="GO:0003755">
    <property type="term" value="F:peptidyl-prolyl cis-trans isomerase activity"/>
    <property type="evidence" value="ECO:0007669"/>
    <property type="project" value="UniProtKB-UniRule"/>
</dbReference>
<evidence type="ECO:0000256" key="3">
    <source>
        <dbReference type="ARBA" id="ARBA00023110"/>
    </source>
</evidence>
<dbReference type="InterPro" id="IPR036944">
    <property type="entry name" value="PPIase_FKBP_N_sf"/>
</dbReference>
<evidence type="ECO:0000313" key="8">
    <source>
        <dbReference type="EMBL" id="TYP95335.1"/>
    </source>
</evidence>
<dbReference type="Gene3D" id="3.10.50.40">
    <property type="match status" value="1"/>
</dbReference>